<dbReference type="InterPro" id="IPR000944">
    <property type="entry name" value="Tscrpt_reg_Rrf2"/>
</dbReference>
<organism evidence="2 3">
    <name type="scientific">Sumerlaea chitinivorans</name>
    <dbReference type="NCBI Taxonomy" id="2250252"/>
    <lineage>
        <taxon>Bacteria</taxon>
        <taxon>Candidatus Sumerlaeota</taxon>
        <taxon>Candidatus Sumerlaeia</taxon>
        <taxon>Candidatus Sumerlaeales</taxon>
        <taxon>Candidatus Sumerlaeaceae</taxon>
        <taxon>Candidatus Sumerlaea</taxon>
    </lineage>
</organism>
<keyword evidence="2" id="KW-0808">Transferase</keyword>
<dbReference type="NCBIfam" id="TIGR00738">
    <property type="entry name" value="rrf2_super"/>
    <property type="match status" value="1"/>
</dbReference>
<dbReference type="Gene3D" id="1.10.10.10">
    <property type="entry name" value="Winged helix-like DNA-binding domain superfamily/Winged helix DNA-binding domain"/>
    <property type="match status" value="1"/>
</dbReference>
<dbReference type="AlphaFoldDB" id="A0A2Z4Y8I9"/>
<proteinExistence type="predicted"/>
<gene>
    <name evidence="2" type="ORF">BRCON_2368</name>
</gene>
<sequence>MIGFSQTVGYAIRALACIPLVGTNEPARIEEIAECTGIPRPYLARVLHSLALKGLVITKRGRTGGLYLPRPSEEISVKEIIFAVEGPEVFRRCIWGVEECSDTRGCPAHEMWVRFRENLERQLERMTLAQVAQFERVRSCLVCHKTSACEIPPTKGVQHGRTQLKRRGKHRERCA</sequence>
<dbReference type="PANTHER" id="PTHR33221">
    <property type="entry name" value="WINGED HELIX-TURN-HELIX TRANSCRIPTIONAL REGULATOR, RRF2 FAMILY"/>
    <property type="match status" value="1"/>
</dbReference>
<dbReference type="GO" id="GO:0016779">
    <property type="term" value="F:nucleotidyltransferase activity"/>
    <property type="evidence" value="ECO:0007669"/>
    <property type="project" value="UniProtKB-KW"/>
</dbReference>
<dbReference type="PANTHER" id="PTHR33221:SF15">
    <property type="entry name" value="HTH-TYPE TRANSCRIPTIONAL REGULATOR YWGB-RELATED"/>
    <property type="match status" value="1"/>
</dbReference>
<feature type="region of interest" description="Disordered" evidence="1">
    <location>
        <begin position="154"/>
        <end position="175"/>
    </location>
</feature>
<dbReference type="KEGG" id="schv:BRCON_2368"/>
<dbReference type="Proteomes" id="UP000262583">
    <property type="component" value="Chromosome"/>
</dbReference>
<evidence type="ECO:0000313" key="3">
    <source>
        <dbReference type="Proteomes" id="UP000262583"/>
    </source>
</evidence>
<dbReference type="InterPro" id="IPR036388">
    <property type="entry name" value="WH-like_DNA-bd_sf"/>
</dbReference>
<dbReference type="SUPFAM" id="SSF46785">
    <property type="entry name" value="Winged helix' DNA-binding domain"/>
    <property type="match status" value="1"/>
</dbReference>
<protein>
    <submittedName>
        <fullName evidence="2">Putative transcriptional regulator of sulfate adenylyltransferase, Rrf2 family</fullName>
    </submittedName>
</protein>
<evidence type="ECO:0000313" key="2">
    <source>
        <dbReference type="EMBL" id="AXA37138.1"/>
    </source>
</evidence>
<dbReference type="EMBL" id="CP030759">
    <property type="protein sequence ID" value="AXA37138.1"/>
    <property type="molecule type" value="Genomic_DNA"/>
</dbReference>
<dbReference type="InterPro" id="IPR036390">
    <property type="entry name" value="WH_DNA-bd_sf"/>
</dbReference>
<dbReference type="GO" id="GO:0003700">
    <property type="term" value="F:DNA-binding transcription factor activity"/>
    <property type="evidence" value="ECO:0007669"/>
    <property type="project" value="TreeGrafter"/>
</dbReference>
<dbReference type="GO" id="GO:0005829">
    <property type="term" value="C:cytosol"/>
    <property type="evidence" value="ECO:0007669"/>
    <property type="project" value="TreeGrafter"/>
</dbReference>
<feature type="compositionally biased region" description="Basic residues" evidence="1">
    <location>
        <begin position="162"/>
        <end position="175"/>
    </location>
</feature>
<reference evidence="2 3" key="1">
    <citation type="submission" date="2018-05" db="EMBL/GenBank/DDBJ databases">
        <title>A metagenomic window into the 2 km-deep terrestrial subsurface aquifer revealed taxonomically and functionally diverse microbial community comprising novel uncultured bacterial lineages.</title>
        <authorList>
            <person name="Kadnikov V.V."/>
            <person name="Mardanov A.V."/>
            <person name="Beletsky A.V."/>
            <person name="Banks D."/>
            <person name="Pimenov N.V."/>
            <person name="Frank Y.A."/>
            <person name="Karnachuk O.V."/>
            <person name="Ravin N.V."/>
        </authorList>
    </citation>
    <scope>NUCLEOTIDE SEQUENCE [LARGE SCALE GENOMIC DNA]</scope>
    <source>
        <strain evidence="2">BY</strain>
    </source>
</reference>
<evidence type="ECO:0000256" key="1">
    <source>
        <dbReference type="SAM" id="MobiDB-lite"/>
    </source>
</evidence>
<dbReference type="Pfam" id="PF02082">
    <property type="entry name" value="Rrf2"/>
    <property type="match status" value="1"/>
</dbReference>
<accession>A0A2Z4Y8I9</accession>
<dbReference type="PROSITE" id="PS51197">
    <property type="entry name" value="HTH_RRF2_2"/>
    <property type="match status" value="1"/>
</dbReference>
<keyword evidence="2" id="KW-0548">Nucleotidyltransferase</keyword>
<name>A0A2Z4Y8I9_SUMC1</name>